<comment type="caution">
    <text evidence="8">The sequence shown here is derived from an EMBL/GenBank/DDBJ whole genome shotgun (WGS) entry which is preliminary data.</text>
</comment>
<feature type="transmembrane region" description="Helical" evidence="7">
    <location>
        <begin position="99"/>
        <end position="120"/>
    </location>
</feature>
<evidence type="ECO:0000256" key="6">
    <source>
        <dbReference type="ARBA" id="ARBA00023136"/>
    </source>
</evidence>
<keyword evidence="2" id="KW-0813">Transport</keyword>
<feature type="transmembrane region" description="Helical" evidence="7">
    <location>
        <begin position="253"/>
        <end position="272"/>
    </location>
</feature>
<dbReference type="PANTHER" id="PTHR23513">
    <property type="entry name" value="INTEGRAL MEMBRANE EFFLUX PROTEIN-RELATED"/>
    <property type="match status" value="1"/>
</dbReference>
<dbReference type="PANTHER" id="PTHR23513:SF9">
    <property type="entry name" value="ENTEROBACTIN EXPORTER ENTS"/>
    <property type="match status" value="1"/>
</dbReference>
<reference evidence="8 9" key="1">
    <citation type="journal article" date="2017" name="Front. Microbiol.">
        <title>Strong Genomic and Phenotypic Heterogeneity in the Aeromonas sobria Species Complex.</title>
        <authorList>
            <person name="Gauthier J."/>
            <person name="Vincent A.T."/>
            <person name="Charette S.J."/>
            <person name="Derome N."/>
        </authorList>
    </citation>
    <scope>NUCLEOTIDE SEQUENCE [LARGE SCALE GENOMIC DNA]</scope>
    <source>
        <strain evidence="8 9">TM18</strain>
    </source>
</reference>
<evidence type="ECO:0000256" key="3">
    <source>
        <dbReference type="ARBA" id="ARBA00022475"/>
    </source>
</evidence>
<feature type="transmembrane region" description="Helical" evidence="7">
    <location>
        <begin position="141"/>
        <end position="160"/>
    </location>
</feature>
<name>A0A2N3J8C5_AERSO</name>
<keyword evidence="9" id="KW-1185">Reference proteome</keyword>
<protein>
    <submittedName>
        <fullName evidence="8">MFS transporter</fullName>
    </submittedName>
</protein>
<feature type="transmembrane region" description="Helical" evidence="7">
    <location>
        <begin position="166"/>
        <end position="185"/>
    </location>
</feature>
<evidence type="ECO:0000256" key="7">
    <source>
        <dbReference type="SAM" id="Phobius"/>
    </source>
</evidence>
<proteinExistence type="predicted"/>
<organism evidence="8 9">
    <name type="scientific">Aeromonas sobria</name>
    <dbReference type="NCBI Taxonomy" id="646"/>
    <lineage>
        <taxon>Bacteria</taxon>
        <taxon>Pseudomonadati</taxon>
        <taxon>Pseudomonadota</taxon>
        <taxon>Gammaproteobacteria</taxon>
        <taxon>Aeromonadales</taxon>
        <taxon>Aeromonadaceae</taxon>
        <taxon>Aeromonas</taxon>
    </lineage>
</organism>
<evidence type="ECO:0000313" key="8">
    <source>
        <dbReference type="EMBL" id="PKQ82799.1"/>
    </source>
</evidence>
<feature type="transmembrane region" description="Helical" evidence="7">
    <location>
        <begin position="221"/>
        <end position="247"/>
    </location>
</feature>
<keyword evidence="5 7" id="KW-1133">Transmembrane helix</keyword>
<dbReference type="GO" id="GO:0005886">
    <property type="term" value="C:plasma membrane"/>
    <property type="evidence" value="ECO:0007669"/>
    <property type="project" value="UniProtKB-SubCell"/>
</dbReference>
<feature type="transmembrane region" description="Helical" evidence="7">
    <location>
        <begin position="279"/>
        <end position="299"/>
    </location>
</feature>
<dbReference type="GO" id="GO:0022857">
    <property type="term" value="F:transmembrane transporter activity"/>
    <property type="evidence" value="ECO:0007669"/>
    <property type="project" value="InterPro"/>
</dbReference>
<keyword evidence="6 7" id="KW-0472">Membrane</keyword>
<feature type="transmembrane region" description="Helical" evidence="7">
    <location>
        <begin position="370"/>
        <end position="389"/>
    </location>
</feature>
<dbReference type="Proteomes" id="UP000233467">
    <property type="component" value="Unassembled WGS sequence"/>
</dbReference>
<evidence type="ECO:0000256" key="1">
    <source>
        <dbReference type="ARBA" id="ARBA00004651"/>
    </source>
</evidence>
<feature type="transmembrane region" description="Helical" evidence="7">
    <location>
        <begin position="71"/>
        <end position="93"/>
    </location>
</feature>
<accession>A0A2N3J8C5</accession>
<dbReference type="EMBL" id="NQMM01000006">
    <property type="protein sequence ID" value="PKQ82799.1"/>
    <property type="molecule type" value="Genomic_DNA"/>
</dbReference>
<keyword evidence="4 7" id="KW-0812">Transmembrane</keyword>
<feature type="transmembrane region" description="Helical" evidence="7">
    <location>
        <begin position="305"/>
        <end position="326"/>
    </location>
</feature>
<evidence type="ECO:0000313" key="9">
    <source>
        <dbReference type="Proteomes" id="UP000233467"/>
    </source>
</evidence>
<dbReference type="CDD" id="cd06173">
    <property type="entry name" value="MFS_MefA_like"/>
    <property type="match status" value="1"/>
</dbReference>
<dbReference type="Pfam" id="PF07690">
    <property type="entry name" value="MFS_1"/>
    <property type="match status" value="1"/>
</dbReference>
<evidence type="ECO:0000256" key="2">
    <source>
        <dbReference type="ARBA" id="ARBA00022448"/>
    </source>
</evidence>
<evidence type="ECO:0000256" key="4">
    <source>
        <dbReference type="ARBA" id="ARBA00022692"/>
    </source>
</evidence>
<gene>
    <name evidence="8" type="ORF">CJP16_01415</name>
</gene>
<dbReference type="InterPro" id="IPR011701">
    <property type="entry name" value="MFS"/>
</dbReference>
<dbReference type="RefSeq" id="WP_101323327.1">
    <property type="nucleotide sequence ID" value="NZ_NQMM01000006.1"/>
</dbReference>
<dbReference type="SUPFAM" id="SSF103473">
    <property type="entry name" value="MFS general substrate transporter"/>
    <property type="match status" value="1"/>
</dbReference>
<dbReference type="InterPro" id="IPR036259">
    <property type="entry name" value="MFS_trans_sf"/>
</dbReference>
<dbReference type="AlphaFoldDB" id="A0A2N3J8C5"/>
<keyword evidence="3" id="KW-1003">Cell membrane</keyword>
<dbReference type="Gene3D" id="1.20.1250.20">
    <property type="entry name" value="MFS general substrate transporter like domains"/>
    <property type="match status" value="1"/>
</dbReference>
<evidence type="ECO:0000256" key="5">
    <source>
        <dbReference type="ARBA" id="ARBA00022989"/>
    </source>
</evidence>
<comment type="subcellular location">
    <subcellularLocation>
        <location evidence="1">Cell membrane</location>
        <topology evidence="1">Multi-pass membrane protein</topology>
    </subcellularLocation>
</comment>
<feature type="transmembrane region" description="Helical" evidence="7">
    <location>
        <begin position="342"/>
        <end position="364"/>
    </location>
</feature>
<sequence length="413" mass="43983">MQGMRFSVFLGSRMLSGLGDQILQFAVPLLVYRSTGSIALSGLAFFIEWLPRLISLPLAGVFADRVGGRRVYILADGLRAAACVVTALIMTLWPSSGIAPIMVMMALCAFCYAQAFIALETTLPQLVPPADMAKAQSWLQVTNNGASVLGPALAATLLIWLPATQLIWGCALGFALSATGVLGLTRGAAHAASPMTNNKALLPELRVGLDALLAQPILLRLVGLAMLVNLIVGLALATAAPMTLGLFGQSDQTLASVQLTMGLISIGAFLLMPWLLRRVAVYWIGQFAFLLILAGGLIMATAPSFGWYLLGCGLSYGLCGLFNVFIRTERLHWIAEQQRGRVISLMVLLNQLSLPLAGLIIALLGDRVAVQEIFLMASLACALGYLLLYRALAGAAHTRTLPEPTRPVAGNRR</sequence>